<name>A0ABZ2I019_9HYPH</name>
<evidence type="ECO:0000313" key="3">
    <source>
        <dbReference type="Proteomes" id="UP001369958"/>
    </source>
</evidence>
<evidence type="ECO:0000313" key="2">
    <source>
        <dbReference type="EMBL" id="WWT33184.1"/>
    </source>
</evidence>
<dbReference type="RefSeq" id="WP_338608607.1">
    <property type="nucleotide sequence ID" value="NZ_CP146275.1"/>
</dbReference>
<gene>
    <name evidence="2" type="ORF">V6617_01555</name>
</gene>
<protein>
    <recommendedName>
        <fullName evidence="4">GIY-YIG nuclease family protein</fullName>
    </recommendedName>
</protein>
<reference evidence="2 3" key="1">
    <citation type="submission" date="2024-02" db="EMBL/GenBank/DDBJ databases">
        <title>Complete genome sequence of Pelagibacterium nitratireducens ZH15.</title>
        <authorList>
            <person name="Zhao L.H."/>
        </authorList>
    </citation>
    <scope>NUCLEOTIDE SEQUENCE [LARGE SCALE GENOMIC DNA]</scope>
    <source>
        <strain evidence="2 3">ZH15</strain>
    </source>
</reference>
<feature type="compositionally biased region" description="Low complexity" evidence="1">
    <location>
        <begin position="1"/>
        <end position="13"/>
    </location>
</feature>
<dbReference type="Proteomes" id="UP001369958">
    <property type="component" value="Chromosome"/>
</dbReference>
<evidence type="ECO:0000256" key="1">
    <source>
        <dbReference type="SAM" id="MobiDB-lite"/>
    </source>
</evidence>
<feature type="region of interest" description="Disordered" evidence="1">
    <location>
        <begin position="1"/>
        <end position="20"/>
    </location>
</feature>
<keyword evidence="3" id="KW-1185">Reference proteome</keyword>
<sequence>MADSSSNGANASGKPYPQSFSAEGPSLIDGFIQHDLVSASTQVRILQIVDQSGGASIGEIVANLPGHPDPVAAILVMVKLKIVVLEVHGVVDANTIVRRADTEPDDRDTNPADPTDPPHEPTSGPIPSTQAENEAKSAMVVRDGLTRLDITPFSPNVVTGHGADRRAFGRIAALNRPGVYALISATKIYIGMGTAVGQRIAGGQQPIEDIATVVAITDANGNLGDDDARAAERMLWSRVAAARERTLVNGLPDGASVSAQRYSELDSFLGAACLALRHAQVMFASGSARTVLAGPRQEAGRTAPLRPFADLPRGDILEMTFGDGLVALAARQSETHWILLAGSDVRIDTAASANNTTRYLRSAWLHAGLLKIAPDGQSLTATRDLVFASGSAVAQFCTGSKGRLLESWVPIAPDGGFDPHTPALIAA</sequence>
<feature type="region of interest" description="Disordered" evidence="1">
    <location>
        <begin position="98"/>
        <end position="136"/>
    </location>
</feature>
<evidence type="ECO:0008006" key="4">
    <source>
        <dbReference type="Google" id="ProtNLM"/>
    </source>
</evidence>
<dbReference type="EMBL" id="CP146275">
    <property type="protein sequence ID" value="WWT33184.1"/>
    <property type="molecule type" value="Genomic_DNA"/>
</dbReference>
<organism evidence="2 3">
    <name type="scientific">Pelagibacterium nitratireducens</name>
    <dbReference type="NCBI Taxonomy" id="1046114"/>
    <lineage>
        <taxon>Bacteria</taxon>
        <taxon>Pseudomonadati</taxon>
        <taxon>Pseudomonadota</taxon>
        <taxon>Alphaproteobacteria</taxon>
        <taxon>Hyphomicrobiales</taxon>
        <taxon>Devosiaceae</taxon>
        <taxon>Pelagibacterium</taxon>
    </lineage>
</organism>
<feature type="compositionally biased region" description="Basic and acidic residues" evidence="1">
    <location>
        <begin position="98"/>
        <end position="110"/>
    </location>
</feature>
<proteinExistence type="predicted"/>
<accession>A0ABZ2I019</accession>